<comment type="caution">
    <text evidence="1">The sequence shown here is derived from an EMBL/GenBank/DDBJ whole genome shotgun (WGS) entry which is preliminary data.</text>
</comment>
<evidence type="ECO:0000313" key="1">
    <source>
        <dbReference type="EMBL" id="PKR78360.1"/>
    </source>
</evidence>
<dbReference type="RefSeq" id="WP_101330104.1">
    <property type="nucleotide sequence ID" value="NZ_PJNH01000001.1"/>
</dbReference>
<dbReference type="OrthoDB" id="2970540at2"/>
<dbReference type="Proteomes" id="UP000243524">
    <property type="component" value="Unassembled WGS sequence"/>
</dbReference>
<dbReference type="Pfam" id="PF14153">
    <property type="entry name" value="Spore_coat_CotO"/>
    <property type="match status" value="1"/>
</dbReference>
<accession>A0A2I0QW78</accession>
<keyword evidence="2" id="KW-1185">Reference proteome</keyword>
<sequence length="122" mass="14074">MADRFTKPPVLYIAQKKEYLPNVSAQSFYYKTEDQVSSNSKKKKSGNRSNFQKFSLQEKLNYLKDMPSIIPKLTCEVSTGNGTYRGIVEEITQEVIVMRNQETLLKEKLLVSTVKDIRLLSF</sequence>
<evidence type="ECO:0008006" key="3">
    <source>
        <dbReference type="Google" id="ProtNLM"/>
    </source>
</evidence>
<dbReference type="EMBL" id="PJNH01000001">
    <property type="protein sequence ID" value="PKR78360.1"/>
    <property type="molecule type" value="Genomic_DNA"/>
</dbReference>
<proteinExistence type="predicted"/>
<reference evidence="1 2" key="1">
    <citation type="submission" date="2017-06" db="EMBL/GenBank/DDBJ databases">
        <title>the draft geome sequence of Illustriluteabacillus marina B3227.</title>
        <authorList>
            <person name="He R.-H."/>
            <person name="Du Z.-J."/>
        </authorList>
    </citation>
    <scope>NUCLEOTIDE SEQUENCE [LARGE SCALE GENOMIC DNA]</scope>
    <source>
        <strain evidence="1 2">B3227</strain>
    </source>
</reference>
<gene>
    <name evidence="1" type="ORF">CEY16_00965</name>
</gene>
<organism evidence="1 2">
    <name type="scientific">Halalkalibacillus sediminis</name>
    <dbReference type="NCBI Taxonomy" id="2018042"/>
    <lineage>
        <taxon>Bacteria</taxon>
        <taxon>Bacillati</taxon>
        <taxon>Bacillota</taxon>
        <taxon>Bacilli</taxon>
        <taxon>Bacillales</taxon>
        <taxon>Bacillaceae</taxon>
        <taxon>Halalkalibacillus</taxon>
    </lineage>
</organism>
<evidence type="ECO:0000313" key="2">
    <source>
        <dbReference type="Proteomes" id="UP000243524"/>
    </source>
</evidence>
<dbReference type="InterPro" id="IPR025439">
    <property type="entry name" value="Spore_coat_CotO"/>
</dbReference>
<dbReference type="AlphaFoldDB" id="A0A2I0QW78"/>
<name>A0A2I0QW78_9BACI</name>
<protein>
    <recommendedName>
        <fullName evidence="3">Spore coat protein CotO</fullName>
    </recommendedName>
</protein>